<dbReference type="AlphaFoldDB" id="A0A4R5TR43"/>
<keyword evidence="3" id="KW-1185">Reference proteome</keyword>
<evidence type="ECO:0000313" key="2">
    <source>
        <dbReference type="EMBL" id="TDK23262.1"/>
    </source>
</evidence>
<proteinExistence type="predicted"/>
<sequence length="197" mass="22044">MAQAHPGAPPEPRTVRGFVLFKWLVYALLAANVVLYAHAGTATETIDTAAWMVLLLMFEWETGGWHLPTWSRTASRALRAIASLAVLWACIDYGLSGEWLDFANASAWLGVVFALELEVRLPARRRYLHHVRRASSWVLYLALAGFAIAWWLLALRVGDAGDWLDAWDATLWLAAFLAIELNVFGLASRQPRMRDAP</sequence>
<feature type="transmembrane region" description="Helical" evidence="1">
    <location>
        <begin position="20"/>
        <end position="37"/>
    </location>
</feature>
<comment type="caution">
    <text evidence="2">The sequence shown here is derived from an EMBL/GenBank/DDBJ whole genome shotgun (WGS) entry which is preliminary data.</text>
</comment>
<feature type="transmembrane region" description="Helical" evidence="1">
    <location>
        <begin position="169"/>
        <end position="187"/>
    </location>
</feature>
<keyword evidence="1" id="KW-0812">Transmembrane</keyword>
<keyword evidence="1" id="KW-1133">Transmembrane helix</keyword>
<dbReference type="RefSeq" id="WP_133322254.1">
    <property type="nucleotide sequence ID" value="NZ_SMTF01000009.1"/>
</dbReference>
<name>A0A4R5TR43_9GAMM</name>
<evidence type="ECO:0000256" key="1">
    <source>
        <dbReference type="SAM" id="Phobius"/>
    </source>
</evidence>
<dbReference type="EMBL" id="SMTF01000009">
    <property type="protein sequence ID" value="TDK23262.1"/>
    <property type="molecule type" value="Genomic_DNA"/>
</dbReference>
<organism evidence="2 3">
    <name type="scientific">Luteimonas aestuarii</name>
    <dbReference type="NCBI Taxonomy" id="453837"/>
    <lineage>
        <taxon>Bacteria</taxon>
        <taxon>Pseudomonadati</taxon>
        <taxon>Pseudomonadota</taxon>
        <taxon>Gammaproteobacteria</taxon>
        <taxon>Lysobacterales</taxon>
        <taxon>Lysobacteraceae</taxon>
        <taxon>Luteimonas</taxon>
    </lineage>
</organism>
<dbReference type="Proteomes" id="UP000294796">
    <property type="component" value="Unassembled WGS sequence"/>
</dbReference>
<feature type="transmembrane region" description="Helical" evidence="1">
    <location>
        <begin position="137"/>
        <end position="157"/>
    </location>
</feature>
<reference evidence="2 3" key="1">
    <citation type="submission" date="2019-03" db="EMBL/GenBank/DDBJ databases">
        <title>Luteimonas zhaokaii sp.nov., isolated from the rectal contents of Plateau pika in Yushu, Qinghai Province, China.</title>
        <authorList>
            <person name="Zhang G."/>
        </authorList>
    </citation>
    <scope>NUCLEOTIDE SEQUENCE [LARGE SCALE GENOMIC DNA]</scope>
    <source>
        <strain evidence="2 3">B9</strain>
    </source>
</reference>
<gene>
    <name evidence="2" type="ORF">E2F46_11685</name>
</gene>
<accession>A0A4R5TR43</accession>
<protein>
    <submittedName>
        <fullName evidence="2">Uncharacterized protein</fullName>
    </submittedName>
</protein>
<dbReference type="OrthoDB" id="6022998at2"/>
<keyword evidence="1" id="KW-0472">Membrane</keyword>
<evidence type="ECO:0000313" key="3">
    <source>
        <dbReference type="Proteomes" id="UP000294796"/>
    </source>
</evidence>